<protein>
    <recommendedName>
        <fullName evidence="3">Cadherin domain-containing protein</fullName>
    </recommendedName>
</protein>
<keyword evidence="2" id="KW-1185">Reference proteome</keyword>
<name>A0A078A4V2_STYLE</name>
<dbReference type="AlphaFoldDB" id="A0A078A4V2"/>
<gene>
    <name evidence="1" type="primary">Contig7789.g8302</name>
    <name evidence="1" type="ORF">STYLEM_5834</name>
</gene>
<dbReference type="InParanoid" id="A0A078A4V2"/>
<evidence type="ECO:0000313" key="1">
    <source>
        <dbReference type="EMBL" id="CDW76869.1"/>
    </source>
</evidence>
<reference evidence="1 2" key="1">
    <citation type="submission" date="2014-06" db="EMBL/GenBank/DDBJ databases">
        <authorList>
            <person name="Swart Estienne"/>
        </authorList>
    </citation>
    <scope>NUCLEOTIDE SEQUENCE [LARGE SCALE GENOMIC DNA]</scope>
    <source>
        <strain evidence="1 2">130c</strain>
    </source>
</reference>
<accession>A0A078A4V2</accession>
<sequence>MIYVIGQEPIEQKIERHIYTPENCNKIRYHMEIQGGFHIPNCIYLDQQSLSIRIHCLNQILGGQELNMKVQAIISDRNKSIEANPLMYFQIILISDKFIKNTTAPMFAEPIKDQILIEGEIFTLFFPDILDIDQSGYEIEYKLGVCQLFTKVIRNSLEFEPELGYTGTFEITVILKDKQNSNAINKYTFKVNVLPNQDLNETEIERIQSIKQNAKGYLKAKIKRVTNIGQVYIVFN</sequence>
<dbReference type="EMBL" id="CCKQ01005619">
    <property type="protein sequence ID" value="CDW76869.1"/>
    <property type="molecule type" value="Genomic_DNA"/>
</dbReference>
<dbReference type="Proteomes" id="UP000039865">
    <property type="component" value="Unassembled WGS sequence"/>
</dbReference>
<evidence type="ECO:0000313" key="2">
    <source>
        <dbReference type="Proteomes" id="UP000039865"/>
    </source>
</evidence>
<organism evidence="1 2">
    <name type="scientific">Stylonychia lemnae</name>
    <name type="common">Ciliate</name>
    <dbReference type="NCBI Taxonomy" id="5949"/>
    <lineage>
        <taxon>Eukaryota</taxon>
        <taxon>Sar</taxon>
        <taxon>Alveolata</taxon>
        <taxon>Ciliophora</taxon>
        <taxon>Intramacronucleata</taxon>
        <taxon>Spirotrichea</taxon>
        <taxon>Stichotrichia</taxon>
        <taxon>Sporadotrichida</taxon>
        <taxon>Oxytrichidae</taxon>
        <taxon>Stylonychinae</taxon>
        <taxon>Stylonychia</taxon>
    </lineage>
</organism>
<proteinExistence type="predicted"/>
<evidence type="ECO:0008006" key="3">
    <source>
        <dbReference type="Google" id="ProtNLM"/>
    </source>
</evidence>